<comment type="caution">
    <text evidence="1">The sequence shown here is derived from an EMBL/GenBank/DDBJ whole genome shotgun (WGS) entry which is preliminary data.</text>
</comment>
<sequence>MANGSGIGKLVSTLAVVAFALTVQGGAGGMSSPPAFAADGAYSGAPRWGAGSLADPRRFASAEAEAAVESACASTAPFLVLDTFRYHRAANLDDDLTDPDHPEAVRVSHGDLVAAIAGLSHARVTAYQIDPVFNAATLARDMARLAADIESGRIERPAAVISSIVLPVDLDDVNRQLGPSDRIAHGDISRFRAKALDALAQLAGGDNPYRIVRDAMASLRARGVPVFVAAGNTAPDRLVNMLALNEGVYAIGALGADGRRTDYTSTPDLVSVWTPGQFVVTETEGGVGLNRDREPVFRGPAFAEEKALIARYVGRLPAEVVIAPPPALAALPQDASRRMRLGFARKALREGLYPTADLLALYGYPSTSGHVRRSLQQGAYMHYPSDTIFSVDRDGRLAFDPLGDGRPGQLAVNDATSFAAPNVCASGPAATRVASGEPVRAAGAR</sequence>
<dbReference type="Proteomes" id="UP001597171">
    <property type="component" value="Unassembled WGS sequence"/>
</dbReference>
<evidence type="ECO:0000313" key="1">
    <source>
        <dbReference type="EMBL" id="MFD1331063.1"/>
    </source>
</evidence>
<reference evidence="2" key="1">
    <citation type="journal article" date="2019" name="Int. J. Syst. Evol. Microbiol.">
        <title>The Global Catalogue of Microorganisms (GCM) 10K type strain sequencing project: providing services to taxonomists for standard genome sequencing and annotation.</title>
        <authorList>
            <consortium name="The Broad Institute Genomics Platform"/>
            <consortium name="The Broad Institute Genome Sequencing Center for Infectious Disease"/>
            <person name="Wu L."/>
            <person name="Ma J."/>
        </authorList>
    </citation>
    <scope>NUCLEOTIDE SEQUENCE [LARGE SCALE GENOMIC DNA]</scope>
    <source>
        <strain evidence="2">CCUG 61696</strain>
    </source>
</reference>
<evidence type="ECO:0000313" key="2">
    <source>
        <dbReference type="Proteomes" id="UP001597171"/>
    </source>
</evidence>
<name>A0ABW3Z460_9HYPH</name>
<accession>A0ABW3Z460</accession>
<gene>
    <name evidence="1" type="ORF">ACFQ4O_03535</name>
</gene>
<keyword evidence="2" id="KW-1185">Reference proteome</keyword>
<dbReference type="SUPFAM" id="SSF52743">
    <property type="entry name" value="Subtilisin-like"/>
    <property type="match status" value="1"/>
</dbReference>
<protein>
    <submittedName>
        <fullName evidence="1">Uncharacterized protein</fullName>
    </submittedName>
</protein>
<dbReference type="Gene3D" id="3.40.50.200">
    <property type="entry name" value="Peptidase S8/S53 domain"/>
    <property type="match status" value="1"/>
</dbReference>
<organism evidence="1 2">
    <name type="scientific">Methylopila musalis</name>
    <dbReference type="NCBI Taxonomy" id="1134781"/>
    <lineage>
        <taxon>Bacteria</taxon>
        <taxon>Pseudomonadati</taxon>
        <taxon>Pseudomonadota</taxon>
        <taxon>Alphaproteobacteria</taxon>
        <taxon>Hyphomicrobiales</taxon>
        <taxon>Methylopilaceae</taxon>
        <taxon>Methylopila</taxon>
    </lineage>
</organism>
<dbReference type="InterPro" id="IPR036852">
    <property type="entry name" value="Peptidase_S8/S53_dom_sf"/>
</dbReference>
<dbReference type="RefSeq" id="WP_378774264.1">
    <property type="nucleotide sequence ID" value="NZ_JBHTMX010000013.1"/>
</dbReference>
<dbReference type="EMBL" id="JBHTMX010000013">
    <property type="protein sequence ID" value="MFD1331063.1"/>
    <property type="molecule type" value="Genomic_DNA"/>
</dbReference>
<proteinExistence type="predicted"/>